<proteinExistence type="predicted"/>
<organism evidence="2 3">
    <name type="scientific">Penicillium capsulatum</name>
    <dbReference type="NCBI Taxonomy" id="69766"/>
    <lineage>
        <taxon>Eukaryota</taxon>
        <taxon>Fungi</taxon>
        <taxon>Dikarya</taxon>
        <taxon>Ascomycota</taxon>
        <taxon>Pezizomycotina</taxon>
        <taxon>Eurotiomycetes</taxon>
        <taxon>Eurotiomycetidae</taxon>
        <taxon>Eurotiales</taxon>
        <taxon>Aspergillaceae</taxon>
        <taxon>Penicillium</taxon>
    </lineage>
</organism>
<evidence type="ECO:0000313" key="3">
    <source>
        <dbReference type="Proteomes" id="UP001146351"/>
    </source>
</evidence>
<gene>
    <name evidence="2" type="ORF">N7492_010663</name>
</gene>
<name>A0A9W9HP47_9EURO</name>
<feature type="compositionally biased region" description="Polar residues" evidence="1">
    <location>
        <begin position="66"/>
        <end position="79"/>
    </location>
</feature>
<evidence type="ECO:0000313" key="2">
    <source>
        <dbReference type="EMBL" id="KAJ5152368.1"/>
    </source>
</evidence>
<keyword evidence="3" id="KW-1185">Reference proteome</keyword>
<sequence>MTLATMRTHLWRTSGDMVLHYKTNGKKEIHPPPSLTGGQEPQATTGEPTTPRATNGETMAPPSIHSLPNSGSVSGSIAT</sequence>
<feature type="region of interest" description="Disordered" evidence="1">
    <location>
        <begin position="24"/>
        <end position="79"/>
    </location>
</feature>
<reference evidence="2" key="1">
    <citation type="submission" date="2022-11" db="EMBL/GenBank/DDBJ databases">
        <authorList>
            <person name="Petersen C."/>
        </authorList>
    </citation>
    <scope>NUCLEOTIDE SEQUENCE</scope>
    <source>
        <strain evidence="2">IBT 21917</strain>
    </source>
</reference>
<evidence type="ECO:0000256" key="1">
    <source>
        <dbReference type="SAM" id="MobiDB-lite"/>
    </source>
</evidence>
<feature type="compositionally biased region" description="Polar residues" evidence="1">
    <location>
        <begin position="36"/>
        <end position="57"/>
    </location>
</feature>
<dbReference type="AlphaFoldDB" id="A0A9W9HP47"/>
<dbReference type="OrthoDB" id="2421129at2759"/>
<dbReference type="EMBL" id="JAPQKO010000008">
    <property type="protein sequence ID" value="KAJ5152368.1"/>
    <property type="molecule type" value="Genomic_DNA"/>
</dbReference>
<reference evidence="2" key="2">
    <citation type="journal article" date="2023" name="IMA Fungus">
        <title>Comparative genomic study of the Penicillium genus elucidates a diverse pangenome and 15 lateral gene transfer events.</title>
        <authorList>
            <person name="Petersen C."/>
            <person name="Sorensen T."/>
            <person name="Nielsen M.R."/>
            <person name="Sondergaard T.E."/>
            <person name="Sorensen J.L."/>
            <person name="Fitzpatrick D.A."/>
            <person name="Frisvad J.C."/>
            <person name="Nielsen K.L."/>
        </authorList>
    </citation>
    <scope>NUCLEOTIDE SEQUENCE</scope>
    <source>
        <strain evidence="2">IBT 21917</strain>
    </source>
</reference>
<dbReference type="Proteomes" id="UP001146351">
    <property type="component" value="Unassembled WGS sequence"/>
</dbReference>
<comment type="caution">
    <text evidence="2">The sequence shown here is derived from an EMBL/GenBank/DDBJ whole genome shotgun (WGS) entry which is preliminary data.</text>
</comment>
<protein>
    <submittedName>
        <fullName evidence="2">Uncharacterized protein</fullName>
    </submittedName>
</protein>
<accession>A0A9W9HP47</accession>